<dbReference type="Proteomes" id="UP000587527">
    <property type="component" value="Unassembled WGS sequence"/>
</dbReference>
<dbReference type="SUPFAM" id="SSF51735">
    <property type="entry name" value="NAD(P)-binding Rossmann-fold domains"/>
    <property type="match status" value="1"/>
</dbReference>
<protein>
    <submittedName>
        <fullName evidence="2">UDP-glucose 4-epimerase</fullName>
        <ecNumber evidence="2">5.1.3.2</ecNumber>
    </submittedName>
</protein>
<dbReference type="InterPro" id="IPR050177">
    <property type="entry name" value="Lipid_A_modif_metabolic_enz"/>
</dbReference>
<accession>A0A841BS70</accession>
<dbReference type="InterPro" id="IPR036291">
    <property type="entry name" value="NAD(P)-bd_dom_sf"/>
</dbReference>
<proteinExistence type="predicted"/>
<evidence type="ECO:0000259" key="1">
    <source>
        <dbReference type="Pfam" id="PF01370"/>
    </source>
</evidence>
<evidence type="ECO:0000313" key="2">
    <source>
        <dbReference type="EMBL" id="MBB5870039.1"/>
    </source>
</evidence>
<dbReference type="GO" id="GO:0003978">
    <property type="term" value="F:UDP-glucose 4-epimerase activity"/>
    <property type="evidence" value="ECO:0007669"/>
    <property type="project" value="UniProtKB-EC"/>
</dbReference>
<dbReference type="RefSeq" id="WP_184837126.1">
    <property type="nucleotide sequence ID" value="NZ_JACHMN010000002.1"/>
</dbReference>
<dbReference type="AlphaFoldDB" id="A0A841BS70"/>
<sequence>MSVSRVVVTGGCGFIGSHLVERLIAQGDEVTIFDGVAPPADQALAREHARFVSGDIRDTVRLAEVIRSGVDVVYHLAAVVGVDQYLARPLDVIDINFTGTRNVLDLATVAGTRVVVASTSEVFGKNPAVPWREEDDRVLGPTTADRWTYSSSKALSEHLTFAFARQHGLAATVVRYFNAYGPRQRPAYVVSRTVHRALNGLAPVVYDEGQQTRSFTYIADAIDGTLLAAASPDAVGDVFNIGNMQETTVGEAVNMIAKLTGFDEALVAVNTAEKLGPAYQDLLRRIPDNTKAREKLGWSCDTSLEQGLAKTIEWARANPWWLALPDSGAA</sequence>
<comment type="caution">
    <text evidence="2">The sequence shown here is derived from an EMBL/GenBank/DDBJ whole genome shotgun (WGS) entry which is preliminary data.</text>
</comment>
<keyword evidence="3" id="KW-1185">Reference proteome</keyword>
<keyword evidence="2" id="KW-0413">Isomerase</keyword>
<dbReference type="EC" id="5.1.3.2" evidence="2"/>
<evidence type="ECO:0000313" key="3">
    <source>
        <dbReference type="Proteomes" id="UP000587527"/>
    </source>
</evidence>
<dbReference type="Gene3D" id="3.40.50.720">
    <property type="entry name" value="NAD(P)-binding Rossmann-like Domain"/>
    <property type="match status" value="1"/>
</dbReference>
<dbReference type="PANTHER" id="PTHR43245">
    <property type="entry name" value="BIFUNCTIONAL POLYMYXIN RESISTANCE PROTEIN ARNA"/>
    <property type="match status" value="1"/>
</dbReference>
<dbReference type="InterPro" id="IPR001509">
    <property type="entry name" value="Epimerase_deHydtase"/>
</dbReference>
<reference evidence="2 3" key="1">
    <citation type="submission" date="2020-08" db="EMBL/GenBank/DDBJ databases">
        <title>Sequencing the genomes of 1000 actinobacteria strains.</title>
        <authorList>
            <person name="Klenk H.-P."/>
        </authorList>
    </citation>
    <scope>NUCLEOTIDE SEQUENCE [LARGE SCALE GENOMIC DNA]</scope>
    <source>
        <strain evidence="2 3">DSM 45362</strain>
    </source>
</reference>
<dbReference type="EMBL" id="JACHMN010000002">
    <property type="protein sequence ID" value="MBB5870039.1"/>
    <property type="molecule type" value="Genomic_DNA"/>
</dbReference>
<dbReference type="Pfam" id="PF01370">
    <property type="entry name" value="Epimerase"/>
    <property type="match status" value="1"/>
</dbReference>
<organism evidence="2 3">
    <name type="scientific">Allocatelliglobosispora scoriae</name>
    <dbReference type="NCBI Taxonomy" id="643052"/>
    <lineage>
        <taxon>Bacteria</taxon>
        <taxon>Bacillati</taxon>
        <taxon>Actinomycetota</taxon>
        <taxon>Actinomycetes</taxon>
        <taxon>Micromonosporales</taxon>
        <taxon>Micromonosporaceae</taxon>
        <taxon>Allocatelliglobosispora</taxon>
    </lineage>
</organism>
<dbReference type="PANTHER" id="PTHR43245:SF13">
    <property type="entry name" value="UDP-D-APIOSE_UDP-D-XYLOSE SYNTHASE 2"/>
    <property type="match status" value="1"/>
</dbReference>
<name>A0A841BS70_9ACTN</name>
<gene>
    <name evidence="2" type="ORF">F4553_003418</name>
</gene>
<feature type="domain" description="NAD-dependent epimerase/dehydratase" evidence="1">
    <location>
        <begin position="6"/>
        <end position="242"/>
    </location>
</feature>